<keyword evidence="1" id="KW-0812">Transmembrane</keyword>
<feature type="domain" description="H repeat-associated protein N-terminal" evidence="2">
    <location>
        <begin position="4"/>
        <end position="43"/>
    </location>
</feature>
<reference evidence="3 4" key="1">
    <citation type="submission" date="2018-06" db="EMBL/GenBank/DDBJ databases">
        <title>Carbapenemase-producing Enterobacteriaceae present in wastewater treatment plant effluent and nearby surface waters in the US.</title>
        <authorList>
            <person name="Mathys D.A."/>
            <person name="Mollenkopf D.F."/>
            <person name="Feicht S.M."/>
            <person name="Adams R.J."/>
            <person name="Albers A.L."/>
            <person name="Stuever D.M."/>
            <person name="Daniels J.B."/>
            <person name="Wittum T.E."/>
        </authorList>
    </citation>
    <scope>NUCLEOTIDE SEQUENCE [LARGE SCALE GENOMIC DNA]</scope>
    <source>
        <strain evidence="3 4">GEO_47_Down_B</strain>
    </source>
</reference>
<keyword evidence="1" id="KW-0472">Membrane</keyword>
<sequence>MQVPRSSAKISYPLFDILFLTICVTIAGMDGWEDIEDFDEAHLD</sequence>
<comment type="caution">
    <text evidence="3">The sequence shown here is derived from an EMBL/GenBank/DDBJ whole genome shotgun (WGS) entry which is preliminary data.</text>
</comment>
<dbReference type="Proteomes" id="UP000288843">
    <property type="component" value="Unassembled WGS sequence"/>
</dbReference>
<accession>A0A443VHP8</accession>
<name>A0A443VHP8_RAOPL</name>
<dbReference type="InterPro" id="IPR032806">
    <property type="entry name" value="YbfD_N"/>
</dbReference>
<dbReference type="EMBL" id="QKOX01000029">
    <property type="protein sequence ID" value="RWT18913.1"/>
    <property type="molecule type" value="Genomic_DNA"/>
</dbReference>
<organism evidence="3 4">
    <name type="scientific">Raoultella planticola</name>
    <name type="common">Klebsiella planticola</name>
    <dbReference type="NCBI Taxonomy" id="575"/>
    <lineage>
        <taxon>Bacteria</taxon>
        <taxon>Pseudomonadati</taxon>
        <taxon>Pseudomonadota</taxon>
        <taxon>Gammaproteobacteria</taxon>
        <taxon>Enterobacterales</taxon>
        <taxon>Enterobacteriaceae</taxon>
        <taxon>Klebsiella/Raoultella group</taxon>
        <taxon>Raoultella</taxon>
    </lineage>
</organism>
<keyword evidence="1" id="KW-1133">Transmembrane helix</keyword>
<dbReference type="AlphaFoldDB" id="A0A443VHP8"/>
<evidence type="ECO:0000259" key="2">
    <source>
        <dbReference type="Pfam" id="PF13808"/>
    </source>
</evidence>
<feature type="transmembrane region" description="Helical" evidence="1">
    <location>
        <begin position="12"/>
        <end position="29"/>
    </location>
</feature>
<protein>
    <recommendedName>
        <fullName evidence="2">H repeat-associated protein N-terminal domain-containing protein</fullName>
    </recommendedName>
</protein>
<evidence type="ECO:0000313" key="3">
    <source>
        <dbReference type="EMBL" id="RWT18913.1"/>
    </source>
</evidence>
<dbReference type="Pfam" id="PF13808">
    <property type="entry name" value="DDE_Tnp_1_assoc"/>
    <property type="match status" value="1"/>
</dbReference>
<evidence type="ECO:0000313" key="4">
    <source>
        <dbReference type="Proteomes" id="UP000288843"/>
    </source>
</evidence>
<evidence type="ECO:0000256" key="1">
    <source>
        <dbReference type="SAM" id="Phobius"/>
    </source>
</evidence>
<proteinExistence type="predicted"/>
<gene>
    <name evidence="3" type="ORF">DN603_22565</name>
</gene>